<reference evidence="14" key="1">
    <citation type="submission" date="2016-10" db="EMBL/GenBank/DDBJ databases">
        <authorList>
            <person name="Varghese N."/>
            <person name="Submissions S."/>
        </authorList>
    </citation>
    <scope>NUCLEOTIDE SEQUENCE [LARGE SCALE GENOMIC DNA]</scope>
    <source>
        <strain evidence="14">ATCC 700379</strain>
    </source>
</reference>
<protein>
    <recommendedName>
        <fullName evidence="3 11">Thymidylate kinase</fullName>
        <ecNumber evidence="2 11">2.7.4.9</ecNumber>
    </recommendedName>
    <alternativeName>
        <fullName evidence="11">dTMP kinase</fullName>
    </alternativeName>
</protein>
<gene>
    <name evidence="11" type="primary">tmk</name>
    <name evidence="13" type="ORF">SAMN02982927_02708</name>
</gene>
<feature type="binding site" evidence="11">
    <location>
        <begin position="12"/>
        <end position="19"/>
    </location>
    <ligand>
        <name>ATP</name>
        <dbReference type="ChEBI" id="CHEBI:30616"/>
    </ligand>
</feature>
<dbReference type="CDD" id="cd01672">
    <property type="entry name" value="TMPK"/>
    <property type="match status" value="1"/>
</dbReference>
<evidence type="ECO:0000256" key="7">
    <source>
        <dbReference type="ARBA" id="ARBA00022777"/>
    </source>
</evidence>
<dbReference type="FunFam" id="3.40.50.300:FF:000225">
    <property type="entry name" value="Thymidylate kinase"/>
    <property type="match status" value="1"/>
</dbReference>
<evidence type="ECO:0000259" key="12">
    <source>
        <dbReference type="Pfam" id="PF02223"/>
    </source>
</evidence>
<evidence type="ECO:0000256" key="10">
    <source>
        <dbReference type="ARBA" id="ARBA00057735"/>
    </source>
</evidence>
<evidence type="ECO:0000256" key="8">
    <source>
        <dbReference type="ARBA" id="ARBA00022840"/>
    </source>
</evidence>
<dbReference type="PANTHER" id="PTHR10344">
    <property type="entry name" value="THYMIDYLATE KINASE"/>
    <property type="match status" value="1"/>
</dbReference>
<dbReference type="NCBIfam" id="TIGR00041">
    <property type="entry name" value="DTMP_kinase"/>
    <property type="match status" value="1"/>
</dbReference>
<dbReference type="GO" id="GO:0006235">
    <property type="term" value="P:dTTP biosynthetic process"/>
    <property type="evidence" value="ECO:0007669"/>
    <property type="project" value="UniProtKB-UniRule"/>
</dbReference>
<dbReference type="GO" id="GO:0005829">
    <property type="term" value="C:cytosol"/>
    <property type="evidence" value="ECO:0007669"/>
    <property type="project" value="TreeGrafter"/>
</dbReference>
<dbReference type="InterPro" id="IPR018094">
    <property type="entry name" value="Thymidylate_kinase"/>
</dbReference>
<dbReference type="EC" id="2.7.4.9" evidence="2 11"/>
<dbReference type="STRING" id="269670.SAMN02982927_02708"/>
<evidence type="ECO:0000256" key="1">
    <source>
        <dbReference type="ARBA" id="ARBA00009776"/>
    </source>
</evidence>
<evidence type="ECO:0000256" key="6">
    <source>
        <dbReference type="ARBA" id="ARBA00022741"/>
    </source>
</evidence>
<keyword evidence="7 11" id="KW-0418">Kinase</keyword>
<dbReference type="GO" id="GO:0006227">
    <property type="term" value="P:dUDP biosynthetic process"/>
    <property type="evidence" value="ECO:0007669"/>
    <property type="project" value="TreeGrafter"/>
</dbReference>
<dbReference type="SUPFAM" id="SSF52540">
    <property type="entry name" value="P-loop containing nucleoside triphosphate hydrolases"/>
    <property type="match status" value="1"/>
</dbReference>
<dbReference type="Proteomes" id="UP000198752">
    <property type="component" value="Unassembled WGS sequence"/>
</dbReference>
<dbReference type="OrthoDB" id="9774907at2"/>
<comment type="function">
    <text evidence="10 11">Phosphorylation of dTMP to form dTDP in both de novo and salvage pathways of dTTP synthesis.</text>
</comment>
<dbReference type="PANTHER" id="PTHR10344:SF4">
    <property type="entry name" value="UMP-CMP KINASE 2, MITOCHONDRIAL"/>
    <property type="match status" value="1"/>
</dbReference>
<evidence type="ECO:0000256" key="2">
    <source>
        <dbReference type="ARBA" id="ARBA00012980"/>
    </source>
</evidence>
<evidence type="ECO:0000256" key="4">
    <source>
        <dbReference type="ARBA" id="ARBA00022679"/>
    </source>
</evidence>
<organism evidence="13 14">
    <name type="scientific">Sporolactobacillus nakayamae</name>
    <dbReference type="NCBI Taxonomy" id="269670"/>
    <lineage>
        <taxon>Bacteria</taxon>
        <taxon>Bacillati</taxon>
        <taxon>Bacillota</taxon>
        <taxon>Bacilli</taxon>
        <taxon>Bacillales</taxon>
        <taxon>Sporolactobacillaceae</taxon>
        <taxon>Sporolactobacillus</taxon>
    </lineage>
</organism>
<dbReference type="InterPro" id="IPR027417">
    <property type="entry name" value="P-loop_NTPase"/>
</dbReference>
<dbReference type="Pfam" id="PF02223">
    <property type="entry name" value="Thymidylate_kin"/>
    <property type="match status" value="1"/>
</dbReference>
<keyword evidence="8 11" id="KW-0067">ATP-binding</keyword>
<dbReference type="GO" id="GO:0006233">
    <property type="term" value="P:dTDP biosynthetic process"/>
    <property type="evidence" value="ECO:0007669"/>
    <property type="project" value="InterPro"/>
</dbReference>
<keyword evidence="5 11" id="KW-0545">Nucleotide biosynthesis</keyword>
<dbReference type="AlphaFoldDB" id="A0A1I2UIF1"/>
<comment type="catalytic activity">
    <reaction evidence="9 11">
        <text>dTMP + ATP = dTDP + ADP</text>
        <dbReference type="Rhea" id="RHEA:13517"/>
        <dbReference type="ChEBI" id="CHEBI:30616"/>
        <dbReference type="ChEBI" id="CHEBI:58369"/>
        <dbReference type="ChEBI" id="CHEBI:63528"/>
        <dbReference type="ChEBI" id="CHEBI:456216"/>
        <dbReference type="EC" id="2.7.4.9"/>
    </reaction>
</comment>
<proteinExistence type="inferred from homology"/>
<evidence type="ECO:0000313" key="13">
    <source>
        <dbReference type="EMBL" id="SFG76905.1"/>
    </source>
</evidence>
<sequence length="220" mass="24822">MTHKGLFITFEGPDGSGKTTQIQRLAEELEHRHRPYLLTREPGGTKIGDKIRTIILNPDHAELADKTEILLYAASRSQHVTEKIVPAVEEGKIVLCDRFVDASIAYQGYGLGESIDTVKQINAFATNGLTPDRTYLIDVSPETGRSRMKGRSGEPEEGVTRAANDLDRIEMRALAYHQRVREGFHAIYAEHKSRICLINGEQDHDHVFHDIVDDFFRLLD</sequence>
<keyword evidence="14" id="KW-1185">Reference proteome</keyword>
<evidence type="ECO:0000256" key="11">
    <source>
        <dbReference type="HAMAP-Rule" id="MF_00165"/>
    </source>
</evidence>
<dbReference type="GO" id="GO:0004798">
    <property type="term" value="F:dTMP kinase activity"/>
    <property type="evidence" value="ECO:0007669"/>
    <property type="project" value="UniProtKB-UniRule"/>
</dbReference>
<dbReference type="RefSeq" id="WP_093673835.1">
    <property type="nucleotide sequence ID" value="NZ_FOOY01000021.1"/>
</dbReference>
<name>A0A1I2UIF1_9BACL</name>
<evidence type="ECO:0000256" key="9">
    <source>
        <dbReference type="ARBA" id="ARBA00048743"/>
    </source>
</evidence>
<dbReference type="InterPro" id="IPR039430">
    <property type="entry name" value="Thymidylate_kin-like_dom"/>
</dbReference>
<keyword evidence="6 11" id="KW-0547">Nucleotide-binding</keyword>
<keyword evidence="4 11" id="KW-0808">Transferase</keyword>
<comment type="similarity">
    <text evidence="1 11">Belongs to the thymidylate kinase family.</text>
</comment>
<dbReference type="GO" id="GO:0005524">
    <property type="term" value="F:ATP binding"/>
    <property type="evidence" value="ECO:0007669"/>
    <property type="project" value="UniProtKB-UniRule"/>
</dbReference>
<evidence type="ECO:0000313" key="14">
    <source>
        <dbReference type="Proteomes" id="UP000198752"/>
    </source>
</evidence>
<dbReference type="EMBL" id="FOOY01000021">
    <property type="protein sequence ID" value="SFG76905.1"/>
    <property type="molecule type" value="Genomic_DNA"/>
</dbReference>
<evidence type="ECO:0000256" key="3">
    <source>
        <dbReference type="ARBA" id="ARBA00017144"/>
    </source>
</evidence>
<feature type="domain" description="Thymidylate kinase-like" evidence="12">
    <location>
        <begin position="10"/>
        <end position="211"/>
    </location>
</feature>
<dbReference type="HAMAP" id="MF_00165">
    <property type="entry name" value="Thymidylate_kinase"/>
    <property type="match status" value="1"/>
</dbReference>
<evidence type="ECO:0000256" key="5">
    <source>
        <dbReference type="ARBA" id="ARBA00022727"/>
    </source>
</evidence>
<accession>A0A1I2UIF1</accession>
<dbReference type="Gene3D" id="3.40.50.300">
    <property type="entry name" value="P-loop containing nucleotide triphosphate hydrolases"/>
    <property type="match status" value="1"/>
</dbReference>